<comment type="caution">
    <text evidence="2">The sequence shown here is derived from an EMBL/GenBank/DDBJ whole genome shotgun (WGS) entry which is preliminary data.</text>
</comment>
<dbReference type="Proteomes" id="UP000192578">
    <property type="component" value="Unassembled WGS sequence"/>
</dbReference>
<evidence type="ECO:0000313" key="3">
    <source>
        <dbReference type="Proteomes" id="UP000192578"/>
    </source>
</evidence>
<evidence type="ECO:0000313" key="2">
    <source>
        <dbReference type="EMBL" id="OWA52036.1"/>
    </source>
</evidence>
<dbReference type="PROSITE" id="PS50060">
    <property type="entry name" value="MAM_2"/>
    <property type="match status" value="1"/>
</dbReference>
<dbReference type="Gene3D" id="2.60.120.200">
    <property type="match status" value="1"/>
</dbReference>
<dbReference type="SUPFAM" id="SSF49899">
    <property type="entry name" value="Concanavalin A-like lectins/glucanases"/>
    <property type="match status" value="1"/>
</dbReference>
<keyword evidence="3" id="KW-1185">Reference proteome</keyword>
<dbReference type="InterPro" id="IPR000998">
    <property type="entry name" value="MAM_dom"/>
</dbReference>
<dbReference type="AlphaFoldDB" id="A0A9X6NFZ8"/>
<accession>A0A9X6NFZ8</accession>
<protein>
    <recommendedName>
        <fullName evidence="1">MAM domain-containing protein</fullName>
    </recommendedName>
</protein>
<dbReference type="InterPro" id="IPR013320">
    <property type="entry name" value="ConA-like_dom_sf"/>
</dbReference>
<gene>
    <name evidence="2" type="ORF">BV898_16492</name>
</gene>
<dbReference type="GO" id="GO:0016020">
    <property type="term" value="C:membrane"/>
    <property type="evidence" value="ECO:0007669"/>
    <property type="project" value="InterPro"/>
</dbReference>
<dbReference type="OrthoDB" id="412155at2759"/>
<organism evidence="2 3">
    <name type="scientific">Hypsibius exemplaris</name>
    <name type="common">Freshwater tardigrade</name>
    <dbReference type="NCBI Taxonomy" id="2072580"/>
    <lineage>
        <taxon>Eukaryota</taxon>
        <taxon>Metazoa</taxon>
        <taxon>Ecdysozoa</taxon>
        <taxon>Tardigrada</taxon>
        <taxon>Eutardigrada</taxon>
        <taxon>Parachela</taxon>
        <taxon>Hypsibioidea</taxon>
        <taxon>Hypsibiidae</taxon>
        <taxon>Hypsibius</taxon>
    </lineage>
</organism>
<sequence length="235" mass="26285">MPGGDLEILQLTPDVDATYHSMEDHFMLAHFGPKMDNAREEKSATYNSNPMNFNDTHCISFYYRMEFLRQKPAVKFYLKYLSDTLPPSIRYVATASHGKKWVSVKTEISKPNGATISARLAFEAIGPPKSRAGVAIDDILIDQGSCSHTGNCNFNFNNKLREGPTNYLISFYYMMHGNGVDKLELSIRNESDSTFDDRHVISIEAVFKDGIRGGEDISVDDIRLTTTGECFAGAD</sequence>
<dbReference type="Pfam" id="PF00629">
    <property type="entry name" value="MAM"/>
    <property type="match status" value="1"/>
</dbReference>
<evidence type="ECO:0000259" key="1">
    <source>
        <dbReference type="PROSITE" id="PS50060"/>
    </source>
</evidence>
<feature type="domain" description="MAM" evidence="1">
    <location>
        <begin position="1"/>
        <end position="148"/>
    </location>
</feature>
<name>A0A9X6NFZ8_HYPEX</name>
<reference evidence="3" key="1">
    <citation type="submission" date="2017-01" db="EMBL/GenBank/DDBJ databases">
        <title>Comparative genomics of anhydrobiosis in the tardigrade Hypsibius dujardini.</title>
        <authorList>
            <person name="Yoshida Y."/>
            <person name="Koutsovoulos G."/>
            <person name="Laetsch D."/>
            <person name="Stevens L."/>
            <person name="Kumar S."/>
            <person name="Horikawa D."/>
            <person name="Ishino K."/>
            <person name="Komine S."/>
            <person name="Tomita M."/>
            <person name="Blaxter M."/>
            <person name="Arakawa K."/>
        </authorList>
    </citation>
    <scope>NUCLEOTIDE SEQUENCE [LARGE SCALE GENOMIC DNA]</scope>
    <source>
        <strain evidence="3">Z151</strain>
    </source>
</reference>
<dbReference type="EMBL" id="MTYJ01000248">
    <property type="protein sequence ID" value="OWA52036.1"/>
    <property type="molecule type" value="Genomic_DNA"/>
</dbReference>
<proteinExistence type="predicted"/>